<sequence>MKAAILKGVAVLGMAALALGSIATSASAESLLEKADKGEPIRIGFANEIPFAYPADDGSPKGFVNVFTIAVLKKMGYENIEPVQTEWGGLIPGLNANRFDIVTGGMNILASRCENIAFSEPVATVGDGFIVAPGNPKGIGDYESVAKGGAVMVTGAGYSNIEAAKAAGVAESNIMQVPGPTEILAAVKSGRADAGAGTYFTMKQLADASSGAVEATDPNAMPESSFNWAGIGFRKADQDFLDKFNAAMKEYIGSDDMLEAVAEYGYGKGSLPGDKTSEWVCANR</sequence>
<dbReference type="Proteomes" id="UP000680348">
    <property type="component" value="Unassembled WGS sequence"/>
</dbReference>
<name>A0A942I7K9_9HYPH</name>
<evidence type="ECO:0000256" key="2">
    <source>
        <dbReference type="SAM" id="SignalP"/>
    </source>
</evidence>
<evidence type="ECO:0000313" key="5">
    <source>
        <dbReference type="Proteomes" id="UP000680348"/>
    </source>
</evidence>
<dbReference type="Pfam" id="PF00497">
    <property type="entry name" value="SBP_bac_3"/>
    <property type="match status" value="1"/>
</dbReference>
<dbReference type="SUPFAM" id="SSF53850">
    <property type="entry name" value="Periplasmic binding protein-like II"/>
    <property type="match status" value="1"/>
</dbReference>
<dbReference type="PANTHER" id="PTHR35936">
    <property type="entry name" value="MEMBRANE-BOUND LYTIC MUREIN TRANSGLYCOSYLASE F"/>
    <property type="match status" value="1"/>
</dbReference>
<keyword evidence="1 2" id="KW-0732">Signal</keyword>
<dbReference type="Gene3D" id="3.40.190.10">
    <property type="entry name" value="Periplasmic binding protein-like II"/>
    <property type="match status" value="2"/>
</dbReference>
<gene>
    <name evidence="4" type="primary">ehuB</name>
    <name evidence="4" type="ORF">KEU06_00965</name>
</gene>
<dbReference type="GO" id="GO:0033294">
    <property type="term" value="F:ectoine binding"/>
    <property type="evidence" value="ECO:0007669"/>
    <property type="project" value="InterPro"/>
</dbReference>
<dbReference type="AlphaFoldDB" id="A0A942I7K9"/>
<evidence type="ECO:0000256" key="1">
    <source>
        <dbReference type="ARBA" id="ARBA00022729"/>
    </source>
</evidence>
<proteinExistence type="predicted"/>
<keyword evidence="5" id="KW-1185">Reference proteome</keyword>
<feature type="signal peptide" evidence="2">
    <location>
        <begin position="1"/>
        <end position="28"/>
    </location>
</feature>
<feature type="domain" description="Solute-binding protein family 3/N-terminal" evidence="3">
    <location>
        <begin position="40"/>
        <end position="268"/>
    </location>
</feature>
<organism evidence="4 5">
    <name type="scientific">Pseudaminobacter soli</name>
    <name type="common">ex Zhang et al. 2022</name>
    <dbReference type="NCBI Taxonomy" id="2831468"/>
    <lineage>
        <taxon>Bacteria</taxon>
        <taxon>Pseudomonadati</taxon>
        <taxon>Pseudomonadota</taxon>
        <taxon>Alphaproteobacteria</taxon>
        <taxon>Hyphomicrobiales</taxon>
        <taxon>Phyllobacteriaceae</taxon>
        <taxon>Pseudaminobacter</taxon>
    </lineage>
</organism>
<protein>
    <submittedName>
        <fullName evidence="4">Ectoine/hydroxyectoine ABC transporter substrate-binding protein EhuB</fullName>
    </submittedName>
</protein>
<dbReference type="InterPro" id="IPR001638">
    <property type="entry name" value="Solute-binding_3/MltF_N"/>
</dbReference>
<dbReference type="NCBIfam" id="TIGR02995">
    <property type="entry name" value="ectoine_ehuB"/>
    <property type="match status" value="1"/>
</dbReference>
<dbReference type="EMBL" id="JAGWCR010000001">
    <property type="protein sequence ID" value="MBS3647196.1"/>
    <property type="molecule type" value="Genomic_DNA"/>
</dbReference>
<dbReference type="GO" id="GO:0051470">
    <property type="term" value="P:ectoine transmembrane transport"/>
    <property type="evidence" value="ECO:0007669"/>
    <property type="project" value="InterPro"/>
</dbReference>
<evidence type="ECO:0000313" key="4">
    <source>
        <dbReference type="EMBL" id="MBS3647196.1"/>
    </source>
</evidence>
<dbReference type="PANTHER" id="PTHR35936:SF17">
    <property type="entry name" value="ARGININE-BINDING EXTRACELLULAR PROTEIN ARTP"/>
    <property type="match status" value="1"/>
</dbReference>
<feature type="chain" id="PRO_5037006321" evidence="2">
    <location>
        <begin position="29"/>
        <end position="284"/>
    </location>
</feature>
<evidence type="ECO:0000259" key="3">
    <source>
        <dbReference type="SMART" id="SM00062"/>
    </source>
</evidence>
<comment type="caution">
    <text evidence="4">The sequence shown here is derived from an EMBL/GenBank/DDBJ whole genome shotgun (WGS) entry which is preliminary data.</text>
</comment>
<dbReference type="SMART" id="SM00062">
    <property type="entry name" value="PBPb"/>
    <property type="match status" value="1"/>
</dbReference>
<accession>A0A942I7K9</accession>
<dbReference type="InterPro" id="IPR014337">
    <property type="entry name" value="Ectoine_EhuB"/>
</dbReference>
<dbReference type="RefSeq" id="WP_188252756.1">
    <property type="nucleotide sequence ID" value="NZ_JABVCF010000001.1"/>
</dbReference>
<reference evidence="4" key="1">
    <citation type="submission" date="2021-04" db="EMBL/GenBank/DDBJ databases">
        <title>Pseudaminobacter soli sp. nov., isolated from paddy soil contaminated by heavy metals.</title>
        <authorList>
            <person name="Zhang K."/>
        </authorList>
    </citation>
    <scope>NUCLEOTIDE SEQUENCE</scope>
    <source>
        <strain evidence="4">19-2017</strain>
    </source>
</reference>